<evidence type="ECO:0000256" key="1">
    <source>
        <dbReference type="SAM" id="Phobius"/>
    </source>
</evidence>
<evidence type="ECO:0000313" key="3">
    <source>
        <dbReference type="Proteomes" id="UP000023703"/>
    </source>
</evidence>
<feature type="transmembrane region" description="Helical" evidence="1">
    <location>
        <begin position="74"/>
        <end position="91"/>
    </location>
</feature>
<dbReference type="RefSeq" id="WP_052539642.1">
    <property type="nucleotide sequence ID" value="NZ_CP006842.1"/>
</dbReference>
<protein>
    <submittedName>
        <fullName evidence="2">Putative membrane protein</fullName>
    </submittedName>
</protein>
<keyword evidence="1" id="KW-0472">Membrane</keyword>
<dbReference type="STRING" id="1404245.CGLY_04190"/>
<dbReference type="Pfam" id="PF11222">
    <property type="entry name" value="DUF3017"/>
    <property type="match status" value="1"/>
</dbReference>
<name>X5E9I7_9CORY</name>
<keyword evidence="1" id="KW-0812">Transmembrane</keyword>
<keyword evidence="1" id="KW-1133">Transmembrane helix</keyword>
<feature type="transmembrane region" description="Helical" evidence="1">
    <location>
        <begin position="106"/>
        <end position="125"/>
    </location>
</feature>
<dbReference type="HOGENOM" id="CLU_152435_0_0_11"/>
<evidence type="ECO:0000313" key="2">
    <source>
        <dbReference type="EMBL" id="AHW63286.1"/>
    </source>
</evidence>
<feature type="transmembrane region" description="Helical" evidence="1">
    <location>
        <begin position="46"/>
        <end position="67"/>
    </location>
</feature>
<organism evidence="2 3">
    <name type="scientific">Corynebacterium glyciniphilum AJ 3170</name>
    <dbReference type="NCBI Taxonomy" id="1404245"/>
    <lineage>
        <taxon>Bacteria</taxon>
        <taxon>Bacillati</taxon>
        <taxon>Actinomycetota</taxon>
        <taxon>Actinomycetes</taxon>
        <taxon>Mycobacteriales</taxon>
        <taxon>Corynebacteriaceae</taxon>
        <taxon>Corynebacterium</taxon>
    </lineage>
</organism>
<accession>X5E9I7</accession>
<sequence length="130" mass="13902">MSEEGAGSTAGADKADLVELTPAERRTLLRNPHDADVPHSRLNQTLQMLLVIGFVLVMVVGLVFLVADRWRRGTVTVGTGMLVLGALRWVVDGEILGVLSVRSRRFDSLFCLAIGASMLLVAVSVDSLGS</sequence>
<gene>
    <name evidence="2" type="ORF">CGLY_04190</name>
</gene>
<dbReference type="AlphaFoldDB" id="X5E9I7"/>
<dbReference type="InterPro" id="IPR021385">
    <property type="entry name" value="DUF3017"/>
</dbReference>
<dbReference type="KEGG" id="cgy:CGLY_04190"/>
<dbReference type="eggNOG" id="ENOG5033CNM">
    <property type="taxonomic scope" value="Bacteria"/>
</dbReference>
<reference evidence="2 3" key="1">
    <citation type="journal article" date="2015" name="Int. J. Syst. Evol. Microbiol.">
        <title>Revisiting Corynebacterium glyciniphilum (ex Kubota et al., 1972) sp. nov., nom. rev., isolated from putrefied banana.</title>
        <authorList>
            <person name="Al-Dilaimi A."/>
            <person name="Bednarz H."/>
            <person name="Lomker A."/>
            <person name="Niehaus K."/>
            <person name="Kalinowski J."/>
            <person name="Ruckert C."/>
        </authorList>
    </citation>
    <scope>NUCLEOTIDE SEQUENCE [LARGE SCALE GENOMIC DNA]</scope>
    <source>
        <strain evidence="2">AJ 3170</strain>
    </source>
</reference>
<proteinExistence type="predicted"/>
<dbReference type="Proteomes" id="UP000023703">
    <property type="component" value="Chromosome"/>
</dbReference>
<keyword evidence="3" id="KW-1185">Reference proteome</keyword>
<dbReference type="EMBL" id="CP006842">
    <property type="protein sequence ID" value="AHW63286.1"/>
    <property type="molecule type" value="Genomic_DNA"/>
</dbReference>